<evidence type="ECO:0000313" key="1">
    <source>
        <dbReference type="EMBL" id="SEN07463.1"/>
    </source>
</evidence>
<dbReference type="Proteomes" id="UP000198984">
    <property type="component" value="Unassembled WGS sequence"/>
</dbReference>
<organism evidence="1 2">
    <name type="scientific">Chitinophaga rupis</name>
    <dbReference type="NCBI Taxonomy" id="573321"/>
    <lineage>
        <taxon>Bacteria</taxon>
        <taxon>Pseudomonadati</taxon>
        <taxon>Bacteroidota</taxon>
        <taxon>Chitinophagia</taxon>
        <taxon>Chitinophagales</taxon>
        <taxon>Chitinophagaceae</taxon>
        <taxon>Chitinophaga</taxon>
    </lineage>
</organism>
<protein>
    <submittedName>
        <fullName evidence="1">Uncharacterized protein</fullName>
    </submittedName>
</protein>
<dbReference type="EMBL" id="FOBB01000008">
    <property type="protein sequence ID" value="SEN07463.1"/>
    <property type="molecule type" value="Genomic_DNA"/>
</dbReference>
<accession>A0A1H8DJR6</accession>
<sequence length="45" mass="5359">MLLIVVLSVALLVTFLVNREQRSMTRLGDTFTKLLRKFDSWQMMR</sequence>
<evidence type="ECO:0000313" key="2">
    <source>
        <dbReference type="Proteomes" id="UP000198984"/>
    </source>
</evidence>
<proteinExistence type="predicted"/>
<gene>
    <name evidence="1" type="ORF">SAMN04488505_10821</name>
</gene>
<reference evidence="1 2" key="1">
    <citation type="submission" date="2016-10" db="EMBL/GenBank/DDBJ databases">
        <authorList>
            <person name="de Groot N.N."/>
        </authorList>
    </citation>
    <scope>NUCLEOTIDE SEQUENCE [LARGE SCALE GENOMIC DNA]</scope>
    <source>
        <strain evidence="1 2">DSM 21039</strain>
    </source>
</reference>
<name>A0A1H8DJR6_9BACT</name>
<dbReference type="AlphaFoldDB" id="A0A1H8DJR6"/>
<keyword evidence="2" id="KW-1185">Reference proteome</keyword>